<reference evidence="3 4" key="1">
    <citation type="submission" date="2018-08" db="EMBL/GenBank/DDBJ databases">
        <title>Muricauda nanhaiensis sp. nov., isolated from seawater of the South China Sea.</title>
        <authorList>
            <person name="Dang Y."/>
        </authorList>
    </citation>
    <scope>NUCLEOTIDE SEQUENCE [LARGE SCALE GENOMIC DNA]</scope>
    <source>
        <strain evidence="3 4">SM1704</strain>
    </source>
</reference>
<dbReference type="Pfam" id="PF01541">
    <property type="entry name" value="GIY-YIG"/>
    <property type="match status" value="1"/>
</dbReference>
<comment type="similarity">
    <text evidence="1">Belongs to the UPF0213 family.</text>
</comment>
<evidence type="ECO:0000256" key="1">
    <source>
        <dbReference type="ARBA" id="ARBA00007435"/>
    </source>
</evidence>
<dbReference type="Proteomes" id="UP000261828">
    <property type="component" value="Unassembled WGS sequence"/>
</dbReference>
<feature type="domain" description="GIY-YIG" evidence="2">
    <location>
        <begin position="1"/>
        <end position="78"/>
    </location>
</feature>
<dbReference type="InterPro" id="IPR050190">
    <property type="entry name" value="UPF0213_domain"/>
</dbReference>
<dbReference type="InterPro" id="IPR035901">
    <property type="entry name" value="GIY-YIG_endonuc_sf"/>
</dbReference>
<dbReference type="PANTHER" id="PTHR34477:SF5">
    <property type="entry name" value="BSL5627 PROTEIN"/>
    <property type="match status" value="1"/>
</dbReference>
<dbReference type="RefSeq" id="WP_116185621.1">
    <property type="nucleotide sequence ID" value="NZ_QTJX01000005.1"/>
</dbReference>
<evidence type="ECO:0000313" key="4">
    <source>
        <dbReference type="Proteomes" id="UP000261828"/>
    </source>
</evidence>
<accession>A0A371JMC3</accession>
<proteinExistence type="inferred from homology"/>
<dbReference type="CDD" id="cd10448">
    <property type="entry name" value="GIY-YIG_unchar_3"/>
    <property type="match status" value="1"/>
</dbReference>
<dbReference type="InterPro" id="IPR000305">
    <property type="entry name" value="GIY-YIG_endonuc"/>
</dbReference>
<dbReference type="SUPFAM" id="SSF82771">
    <property type="entry name" value="GIY-YIG endonuclease"/>
    <property type="match status" value="1"/>
</dbReference>
<evidence type="ECO:0000313" key="3">
    <source>
        <dbReference type="EMBL" id="RDY58153.1"/>
    </source>
</evidence>
<name>A0A371JMC3_9FLAO</name>
<dbReference type="OrthoDB" id="9807770at2"/>
<dbReference type="EMBL" id="QTJX01000005">
    <property type="protein sequence ID" value="RDY58153.1"/>
    <property type="molecule type" value="Genomic_DNA"/>
</dbReference>
<organism evidence="3 4">
    <name type="scientific">Flagellimonas nanhaiensis</name>
    <dbReference type="NCBI Taxonomy" id="2292706"/>
    <lineage>
        <taxon>Bacteria</taxon>
        <taxon>Pseudomonadati</taxon>
        <taxon>Bacteroidota</taxon>
        <taxon>Flavobacteriia</taxon>
        <taxon>Flavobacteriales</taxon>
        <taxon>Flavobacteriaceae</taxon>
        <taxon>Flagellimonas</taxon>
    </lineage>
</organism>
<dbReference type="AlphaFoldDB" id="A0A371JMC3"/>
<protein>
    <submittedName>
        <fullName evidence="3">GIY-YIG nuclease family protein</fullName>
    </submittedName>
</protein>
<gene>
    <name evidence="3" type="ORF">DX873_16680</name>
</gene>
<sequence>MNFYVYIISNKKMGTIYIGYTNDLKKRMYRHKRGAGSKFASKYNLNLLVYYEKFKFPMPAIKREKQLKKWNRNWKINLINDFNPNWEDLTYFFD</sequence>
<dbReference type="PROSITE" id="PS50164">
    <property type="entry name" value="GIY_YIG"/>
    <property type="match status" value="1"/>
</dbReference>
<comment type="caution">
    <text evidence="3">The sequence shown here is derived from an EMBL/GenBank/DDBJ whole genome shotgun (WGS) entry which is preliminary data.</text>
</comment>
<keyword evidence="4" id="KW-1185">Reference proteome</keyword>
<evidence type="ECO:0000259" key="2">
    <source>
        <dbReference type="PROSITE" id="PS50164"/>
    </source>
</evidence>
<dbReference type="PANTHER" id="PTHR34477">
    <property type="entry name" value="UPF0213 PROTEIN YHBQ"/>
    <property type="match status" value="1"/>
</dbReference>
<dbReference type="Gene3D" id="3.40.1440.10">
    <property type="entry name" value="GIY-YIG endonuclease"/>
    <property type="match status" value="1"/>
</dbReference>
<dbReference type="SMART" id="SM00465">
    <property type="entry name" value="GIYc"/>
    <property type="match status" value="1"/>
</dbReference>